<feature type="compositionally biased region" description="Basic and acidic residues" evidence="1">
    <location>
        <begin position="829"/>
        <end position="840"/>
    </location>
</feature>
<dbReference type="EMBL" id="CAXITT010000174">
    <property type="protein sequence ID" value="CAL1534506.1"/>
    <property type="molecule type" value="Genomic_DNA"/>
</dbReference>
<evidence type="ECO:0000256" key="1">
    <source>
        <dbReference type="SAM" id="MobiDB-lite"/>
    </source>
</evidence>
<feature type="compositionally biased region" description="Pro residues" evidence="1">
    <location>
        <begin position="719"/>
        <end position="730"/>
    </location>
</feature>
<dbReference type="Proteomes" id="UP001497497">
    <property type="component" value="Unassembled WGS sequence"/>
</dbReference>
<feature type="region of interest" description="Disordered" evidence="1">
    <location>
        <begin position="749"/>
        <end position="786"/>
    </location>
</feature>
<reference evidence="2 3" key="1">
    <citation type="submission" date="2024-04" db="EMBL/GenBank/DDBJ databases">
        <authorList>
            <consortium name="Genoscope - CEA"/>
            <person name="William W."/>
        </authorList>
    </citation>
    <scope>NUCLEOTIDE SEQUENCE [LARGE SCALE GENOMIC DNA]</scope>
</reference>
<feature type="region of interest" description="Disordered" evidence="1">
    <location>
        <begin position="95"/>
        <end position="145"/>
    </location>
</feature>
<feature type="region of interest" description="Disordered" evidence="1">
    <location>
        <begin position="661"/>
        <end position="735"/>
    </location>
</feature>
<name>A0AAV2HQA2_LYMST</name>
<feature type="compositionally biased region" description="Basic and acidic residues" evidence="1">
    <location>
        <begin position="113"/>
        <end position="128"/>
    </location>
</feature>
<feature type="compositionally biased region" description="Polar residues" evidence="1">
    <location>
        <begin position="693"/>
        <end position="705"/>
    </location>
</feature>
<proteinExistence type="predicted"/>
<feature type="region of interest" description="Disordered" evidence="1">
    <location>
        <begin position="544"/>
        <end position="600"/>
    </location>
</feature>
<comment type="caution">
    <text evidence="2">The sequence shown here is derived from an EMBL/GenBank/DDBJ whole genome shotgun (WGS) entry which is preliminary data.</text>
</comment>
<evidence type="ECO:0000313" key="2">
    <source>
        <dbReference type="EMBL" id="CAL1534506.1"/>
    </source>
</evidence>
<feature type="region of interest" description="Disordered" evidence="1">
    <location>
        <begin position="369"/>
        <end position="391"/>
    </location>
</feature>
<feature type="compositionally biased region" description="Basic and acidic residues" evidence="1">
    <location>
        <begin position="374"/>
        <end position="384"/>
    </location>
</feature>
<accession>A0AAV2HQA2</accession>
<keyword evidence="3" id="KW-1185">Reference proteome</keyword>
<gene>
    <name evidence="2" type="ORF">GSLYS_00008466001</name>
</gene>
<feature type="region of interest" description="Disordered" evidence="1">
    <location>
        <begin position="1"/>
        <end position="46"/>
    </location>
</feature>
<feature type="compositionally biased region" description="Basic and acidic residues" evidence="1">
    <location>
        <begin position="135"/>
        <end position="145"/>
    </location>
</feature>
<evidence type="ECO:0000313" key="3">
    <source>
        <dbReference type="Proteomes" id="UP001497497"/>
    </source>
</evidence>
<feature type="compositionally biased region" description="Basic and acidic residues" evidence="1">
    <location>
        <begin position="28"/>
        <end position="46"/>
    </location>
</feature>
<dbReference type="AlphaFoldDB" id="A0AAV2HQA2"/>
<protein>
    <submittedName>
        <fullName evidence="2">Uncharacterized protein</fullName>
    </submittedName>
</protein>
<organism evidence="2 3">
    <name type="scientific">Lymnaea stagnalis</name>
    <name type="common">Great pond snail</name>
    <name type="synonym">Helix stagnalis</name>
    <dbReference type="NCBI Taxonomy" id="6523"/>
    <lineage>
        <taxon>Eukaryota</taxon>
        <taxon>Metazoa</taxon>
        <taxon>Spiralia</taxon>
        <taxon>Lophotrochozoa</taxon>
        <taxon>Mollusca</taxon>
        <taxon>Gastropoda</taxon>
        <taxon>Heterobranchia</taxon>
        <taxon>Euthyneura</taxon>
        <taxon>Panpulmonata</taxon>
        <taxon>Hygrophila</taxon>
        <taxon>Lymnaeoidea</taxon>
        <taxon>Lymnaeidae</taxon>
        <taxon>Lymnaea</taxon>
    </lineage>
</organism>
<feature type="compositionally biased region" description="Low complexity" evidence="1">
    <location>
        <begin position="588"/>
        <end position="599"/>
    </location>
</feature>
<sequence length="857" mass="94539">MSRKDGCSSPSQGDHGLMVKTDGAGGQKTDKDSGCGECSKRQKELPETSISFVCHQSLYDDMKISIKSEADLNSALGDQKDIQDNSCDLESEKHLAGNETEVDEASRVFGAKNSDKGSEKDQSPDEAHSNLTTLMDKKPSSEQKEDGYIMTSGMKSCMESSLNETKNVWDTKVSLENEAAAQVTQNNCGPENVAKQVNYQNGNGQVRHRHLIEFDVPPDVEILSRGPEHDSEYGSEPDTCAQSCKKMSLNERRTEKEITANHLHKDKDTSDPRYVSKSTSSAILFPTPGSSPPASEGVTLKNAELKDGTSFTAPRSLSLVNLNRQSQEYKPLAHFYLEGNDESVLDFSNRPVSTDSVMDFSKRSSSFSGFGEFQPRDSSSHDQPDVTGPTLSGDVHALSEKLRMPEQKRRLAELLREPLKDGAGFPMHSQDRFVHNAPHVLYSSQRHLETEMSLRRRELGDCCLDQSEMTHPTERRLEPGMSLRRSDLGDCCPDQRKTTYPTEMQFELNQVSDEPSGAYNKLQQRRRNTMPTKLSSVSYSPYNVPGSPGQGHDNHKGHTKMTTSWSMPSVPLLDVSRSTDKLSSRSTPNGAGNLGNPNGYLSSPAGQAPVSTQYSMASYVNTPVSSGASYIQSTVQQKNVFKTPTSYSLAGGLPKLYESVPLSSRDTEDGPIDMSSPTKSRHQIVGKDIAVNHTPSTGLTSTQGNHYGEPFYMTATHQIPPPSHQIPPPSHDISHTLSSHLVLPLHNKYVPNRSAPNSSNPHPYLPGSQCHPSHPNSGPEPSARDYPQRKDFLAAQRAHEDPLLGRPRSLSVSVIGKRRLSRSNIHKLLTEQPEHSHEQRPPLSPLRQTYHIPYPHL</sequence>
<feature type="region of interest" description="Disordered" evidence="1">
    <location>
        <begin position="829"/>
        <end position="857"/>
    </location>
</feature>